<dbReference type="Gene3D" id="1.20.58.60">
    <property type="match status" value="1"/>
</dbReference>
<feature type="coiled-coil region" evidence="11">
    <location>
        <begin position="970"/>
        <end position="1018"/>
    </location>
</feature>
<keyword evidence="1" id="KW-0677">Repeat</keyword>
<feature type="compositionally biased region" description="Low complexity" evidence="12">
    <location>
        <begin position="1333"/>
        <end position="1362"/>
    </location>
</feature>
<dbReference type="EMBL" id="RXIC02000022">
    <property type="protein sequence ID" value="KAB1217197.1"/>
    <property type="molecule type" value="Genomic_DNA"/>
</dbReference>
<keyword evidence="8 10" id="KW-0009">Actin-binding</keyword>
<dbReference type="GO" id="GO:0000146">
    <property type="term" value="F:microfilament motor activity"/>
    <property type="evidence" value="ECO:0007669"/>
    <property type="project" value="TreeGrafter"/>
</dbReference>
<dbReference type="InterPro" id="IPR057535">
    <property type="entry name" value="MYO1-3_N_SH3"/>
</dbReference>
<comment type="caution">
    <text evidence="15">The sequence shown here is derived from an EMBL/GenBank/DDBJ whole genome shotgun (WGS) entry which is preliminary data.</text>
</comment>
<evidence type="ECO:0000256" key="11">
    <source>
        <dbReference type="SAM" id="Coils"/>
    </source>
</evidence>
<feature type="compositionally biased region" description="Polar residues" evidence="12">
    <location>
        <begin position="1450"/>
        <end position="1471"/>
    </location>
</feature>
<gene>
    <name evidence="15" type="ORF">CJ030_MR4G021124</name>
</gene>
<dbReference type="Pfam" id="PF00612">
    <property type="entry name" value="IQ"/>
    <property type="match status" value="1"/>
</dbReference>
<dbReference type="PRINTS" id="PR00193">
    <property type="entry name" value="MYOSINHEAVY"/>
</dbReference>
<keyword evidence="3 10" id="KW-0067">ATP-binding</keyword>
<dbReference type="GO" id="GO:0030048">
    <property type="term" value="P:actin filament-based movement"/>
    <property type="evidence" value="ECO:0007669"/>
    <property type="project" value="UniProtKB-ARBA"/>
</dbReference>
<evidence type="ECO:0000256" key="7">
    <source>
        <dbReference type="ARBA" id="ARBA00023175"/>
    </source>
</evidence>
<protein>
    <submittedName>
        <fullName evidence="15">Myosin-2</fullName>
    </submittedName>
</protein>
<comment type="similarity">
    <text evidence="9">Belongs to the TRAFAC class myosin-kinesin ATPase superfamily. Myosin family. Plant myosin class VIII subfamily.</text>
</comment>
<reference evidence="15 16" key="1">
    <citation type="journal article" date="2019" name="Plant Biotechnol. J.">
        <title>The red bayberry genome and genetic basis of sex determination.</title>
        <authorList>
            <person name="Jia H.M."/>
            <person name="Jia H.J."/>
            <person name="Cai Q.L."/>
            <person name="Wang Y."/>
            <person name="Zhao H.B."/>
            <person name="Yang W.F."/>
            <person name="Wang G.Y."/>
            <person name="Li Y.H."/>
            <person name="Zhan D.L."/>
            <person name="Shen Y.T."/>
            <person name="Niu Q.F."/>
            <person name="Chang L."/>
            <person name="Qiu J."/>
            <person name="Zhao L."/>
            <person name="Xie H.B."/>
            <person name="Fu W.Y."/>
            <person name="Jin J."/>
            <person name="Li X.W."/>
            <person name="Jiao Y."/>
            <person name="Zhou C.C."/>
            <person name="Tu T."/>
            <person name="Chai C.Y."/>
            <person name="Gao J.L."/>
            <person name="Fan L.J."/>
            <person name="van de Weg E."/>
            <person name="Wang J.Y."/>
            <person name="Gao Z.S."/>
        </authorList>
    </citation>
    <scope>NUCLEOTIDE SEQUENCE [LARGE SCALE GENOMIC DNA]</scope>
    <source>
        <tissue evidence="15">Leaves</tissue>
    </source>
</reference>
<dbReference type="InterPro" id="IPR000048">
    <property type="entry name" value="IQ_motif_EF-hand-BS"/>
</dbReference>
<dbReference type="CDD" id="cd01383">
    <property type="entry name" value="MYSc_Myo8"/>
    <property type="match status" value="1"/>
</dbReference>
<dbReference type="GO" id="GO:0016459">
    <property type="term" value="C:myosin complex"/>
    <property type="evidence" value="ECO:0007669"/>
    <property type="project" value="UniProtKB-KW"/>
</dbReference>
<evidence type="ECO:0000313" key="16">
    <source>
        <dbReference type="Proteomes" id="UP000516437"/>
    </source>
</evidence>
<dbReference type="GO" id="GO:0005516">
    <property type="term" value="F:calmodulin binding"/>
    <property type="evidence" value="ECO:0007669"/>
    <property type="project" value="UniProtKB-KW"/>
</dbReference>
<feature type="compositionally biased region" description="Basic and acidic residues" evidence="12">
    <location>
        <begin position="1487"/>
        <end position="1496"/>
    </location>
</feature>
<dbReference type="FunFam" id="1.20.120.720:FF:000028">
    <property type="entry name" value="Myosin IE heavy chain"/>
    <property type="match status" value="1"/>
</dbReference>
<dbReference type="Gene3D" id="3.40.850.10">
    <property type="entry name" value="Kinesin motor domain"/>
    <property type="match status" value="1"/>
</dbReference>
<feature type="domain" description="Myosin motor" evidence="13">
    <location>
        <begin position="204"/>
        <end position="876"/>
    </location>
</feature>
<feature type="compositionally biased region" description="Basic and acidic residues" evidence="12">
    <location>
        <begin position="18"/>
        <end position="31"/>
    </location>
</feature>
<dbReference type="Gene3D" id="1.20.58.530">
    <property type="match status" value="1"/>
</dbReference>
<evidence type="ECO:0000256" key="9">
    <source>
        <dbReference type="ARBA" id="ARBA00060862"/>
    </source>
</evidence>
<accession>A0A6A1VZ85</accession>
<feature type="region of interest" description="Actin-binding" evidence="10">
    <location>
        <begin position="756"/>
        <end position="778"/>
    </location>
</feature>
<sequence length="1576" mass="175962">MISPTSMMARSSLEEMLDSLRRKDECDKPKDLPPALPARPTSRARLPSARRSLPTNFKVEDGGHGGAFSECNGKEEGKRKETALGFKRGSFGSKKMRKEQNVESPYAVEAEESKYELMSGSASDRGSAVPCASPRKTRELDWDDNVGYFIKKKLRVWCRLASGLWESGKIQSSSGEEALVSLSNGNVVKVPTGELLPANPDILEGVDDLIQLSYLNEPSVLYNLHYRYSQDKIYSKAGPVLIAFNPFKDVPIYGKDFVTAYRQKLMDTPHVYAVADTAYNEMMRDEVNQSIIISGESGAGKTETGKVAMQYLTSLGGGGCGVEYEILQTNYILEAFGNAKTSRNDNSSRFGKLIEIHFSSLGKICGAKIQTFLLEKSRVVQLVNGERSYHIFYQLCAGAPSVLKERLKLSISSEYKYLNQSDCLAIHGVDDGKKFQMLVEALDIVQISKQDQEHIFALLAAVLWLGNISFQIMDNENHVEVLADEAVTNAAGLMGCSSQELRLALSTRKIQAGKDTIAKGLTLQQAIDSRDALAKFIYASMFDWLVEHINKSLEVGKRCTGRSISILDIYGFESFQRNGFEQFCINYANERLQQHFNRHLFKLEQEDYELDGVDSTRVDFEDNQECLDVFEKKPLGLLSLLDEESNFPKASDLTFASKLKQHLNTNSCFKGERGRAFRVRHYAGEVLYDTNGFLEKNRDRLHSDSVQLLASCSCQPLQWFSSKVLDQSQKAANALSQIGSLDPQKQSVGTKFKGQLFKLMHQLENTTPHFIRCIKPNSKQLPGIFEEDLVLQQLRCCGVLEVVRISRSGYPTRMTHQEFAGRYGFLLSETSISQDPLSISVAVLKQFHVLPEMYQVGYTKLYLRMGQIGALENKRNQVLQVVRGENARRKYNDMTNWCTASAPETLNELQAAVHLQSVIRGWLVRRNLNGIHNLKKLHPENSKSKRKPSRKSSETKDVAQEQIQIVPSLLAELQIRVRKAEATLEQKEEENAALREQLQQSETRWSEYEAKMKSMEEMWQKQMASLQTSLATARKSLAAGNSAGQPGKLDASIHHYYDSEDNTSMGSRTPGESTPIKLSGGVHDVGAGRDTNGALNAVNNLVKEYEQRRQTFDNDVRALVEVKSGQSASIANPDDELRKLKLSFEAWKKEYKIRSFYLFGSGWLLYLDWFLATFGCGENVGRDEIDAPMWVDLAVEANFNNQDMFHQRSSCQLKSVFSHCGECTSTSDFDKQISTSPKLPSSVSRSRGKHYRSKRWRLDNCESLLNKQHPVKVLSGKSSCLDSQFGEEIQPKLSFRNLRGTLRSESSLVCESIHTGNAIPSCSKPVSTFGDPASRSSSMGNKASGSSTRSTITSQSTNQQKQNYREVPTQPSGPGTLRKSCITGQASRLDMNNERKLSKGYKSSTGKSSVGSSSSLLYDAKSSTSSLIHHKETNTVSRNVARMTYAAKNKAQTSSLSNASTTKIAGSSNARMRTKVSFVKSAQQEAAKPKSKEQIRACRPNRLAGSGEENATGRMTESQKCSSRGIVAVVRDRKRTKQSVQQTRGTRLIGSKGKVTDRCEENKRLNVTPRPRVFLR</sequence>
<dbReference type="PANTHER" id="PTHR13140:SF706">
    <property type="entry name" value="DILUTE CLASS UNCONVENTIONAL MYOSIN, ISOFORM C"/>
    <property type="match status" value="1"/>
</dbReference>
<keyword evidence="16" id="KW-1185">Reference proteome</keyword>
<keyword evidence="5 11" id="KW-0175">Coiled coil</keyword>
<feature type="region of interest" description="Disordered" evidence="12">
    <location>
        <begin position="1"/>
        <end position="74"/>
    </location>
</feature>
<evidence type="ECO:0000256" key="3">
    <source>
        <dbReference type="ARBA" id="ARBA00022840"/>
    </source>
</evidence>
<dbReference type="PROSITE" id="PS50096">
    <property type="entry name" value="IQ"/>
    <property type="match status" value="1"/>
</dbReference>
<dbReference type="PANTHER" id="PTHR13140">
    <property type="entry name" value="MYOSIN"/>
    <property type="match status" value="1"/>
</dbReference>
<evidence type="ECO:0000256" key="8">
    <source>
        <dbReference type="ARBA" id="ARBA00023203"/>
    </source>
</evidence>
<name>A0A6A1VZ85_9ROSI</name>
<evidence type="ECO:0000259" key="14">
    <source>
        <dbReference type="PROSITE" id="PS51844"/>
    </source>
</evidence>
<dbReference type="GO" id="GO:0005737">
    <property type="term" value="C:cytoplasm"/>
    <property type="evidence" value="ECO:0007669"/>
    <property type="project" value="TreeGrafter"/>
</dbReference>
<dbReference type="OrthoDB" id="6108017at2759"/>
<evidence type="ECO:0000256" key="12">
    <source>
        <dbReference type="SAM" id="MobiDB-lite"/>
    </source>
</evidence>
<dbReference type="GO" id="GO:0016020">
    <property type="term" value="C:membrane"/>
    <property type="evidence" value="ECO:0007669"/>
    <property type="project" value="TreeGrafter"/>
</dbReference>
<dbReference type="InterPro" id="IPR036961">
    <property type="entry name" value="Kinesin_motor_dom_sf"/>
</dbReference>
<dbReference type="PROSITE" id="PS51844">
    <property type="entry name" value="SH3_LIKE"/>
    <property type="match status" value="1"/>
</dbReference>
<dbReference type="PROSITE" id="PS51456">
    <property type="entry name" value="MYOSIN_MOTOR"/>
    <property type="match status" value="1"/>
</dbReference>
<dbReference type="FunFam" id="1.20.58.530:FF:000013">
    <property type="entry name" value="Unconventional myosin-XIX"/>
    <property type="match status" value="1"/>
</dbReference>
<dbReference type="InterPro" id="IPR001609">
    <property type="entry name" value="Myosin_head_motor_dom-like"/>
</dbReference>
<keyword evidence="7 10" id="KW-0505">Motor protein</keyword>
<dbReference type="Pfam" id="PF25369">
    <property type="entry name" value="SH3_VIII-1_N"/>
    <property type="match status" value="1"/>
</dbReference>
<dbReference type="SMART" id="SM00242">
    <property type="entry name" value="MYSc"/>
    <property type="match status" value="1"/>
</dbReference>
<feature type="region of interest" description="Disordered" evidence="12">
    <location>
        <begin position="938"/>
        <end position="959"/>
    </location>
</feature>
<keyword evidence="6 10" id="KW-0518">Myosin</keyword>
<dbReference type="Gene3D" id="1.10.10.820">
    <property type="match status" value="1"/>
</dbReference>
<dbReference type="GO" id="GO:0007015">
    <property type="term" value="P:actin filament organization"/>
    <property type="evidence" value="ECO:0007669"/>
    <property type="project" value="TreeGrafter"/>
</dbReference>
<proteinExistence type="inferred from homology"/>
<dbReference type="Proteomes" id="UP000516437">
    <property type="component" value="Chromosome 4"/>
</dbReference>
<evidence type="ECO:0000256" key="1">
    <source>
        <dbReference type="ARBA" id="ARBA00022737"/>
    </source>
</evidence>
<evidence type="ECO:0000256" key="4">
    <source>
        <dbReference type="ARBA" id="ARBA00022860"/>
    </source>
</evidence>
<dbReference type="GO" id="GO:0051015">
    <property type="term" value="F:actin filament binding"/>
    <property type="evidence" value="ECO:0007669"/>
    <property type="project" value="TreeGrafter"/>
</dbReference>
<feature type="region of interest" description="Disordered" evidence="12">
    <location>
        <begin position="1321"/>
        <end position="1415"/>
    </location>
</feature>
<organism evidence="15 16">
    <name type="scientific">Morella rubra</name>
    <name type="common">Chinese bayberry</name>
    <dbReference type="NCBI Taxonomy" id="262757"/>
    <lineage>
        <taxon>Eukaryota</taxon>
        <taxon>Viridiplantae</taxon>
        <taxon>Streptophyta</taxon>
        <taxon>Embryophyta</taxon>
        <taxon>Tracheophyta</taxon>
        <taxon>Spermatophyta</taxon>
        <taxon>Magnoliopsida</taxon>
        <taxon>eudicotyledons</taxon>
        <taxon>Gunneridae</taxon>
        <taxon>Pentapetalae</taxon>
        <taxon>rosids</taxon>
        <taxon>fabids</taxon>
        <taxon>Fagales</taxon>
        <taxon>Myricaceae</taxon>
        <taxon>Morella</taxon>
    </lineage>
</organism>
<dbReference type="GO" id="GO:0005524">
    <property type="term" value="F:ATP binding"/>
    <property type="evidence" value="ECO:0007669"/>
    <property type="project" value="UniProtKB-UniRule"/>
</dbReference>
<feature type="compositionally biased region" description="Low complexity" evidence="12">
    <location>
        <begin position="1400"/>
        <end position="1415"/>
    </location>
</feature>
<feature type="compositionally biased region" description="Basic and acidic residues" evidence="12">
    <location>
        <begin position="1554"/>
        <end position="1563"/>
    </location>
</feature>
<evidence type="ECO:0000259" key="13">
    <source>
        <dbReference type="PROSITE" id="PS51456"/>
    </source>
</evidence>
<dbReference type="SUPFAM" id="SSF52540">
    <property type="entry name" value="P-loop containing nucleoside triphosphate hydrolases"/>
    <property type="match status" value="1"/>
</dbReference>
<dbReference type="InterPro" id="IPR027417">
    <property type="entry name" value="P-loop_NTPase"/>
</dbReference>
<keyword evidence="2 10" id="KW-0547">Nucleotide-binding</keyword>
<dbReference type="InterPro" id="IPR036022">
    <property type="entry name" value="MYSc_Myo8"/>
</dbReference>
<feature type="compositionally biased region" description="Polar residues" evidence="12">
    <location>
        <begin position="1513"/>
        <end position="1522"/>
    </location>
</feature>
<feature type="compositionally biased region" description="Low complexity" evidence="12">
    <location>
        <begin position="38"/>
        <end position="54"/>
    </location>
</feature>
<keyword evidence="4" id="KW-0112">Calmodulin-binding</keyword>
<feature type="domain" description="Myosin N-terminal SH3-like" evidence="14">
    <location>
        <begin position="151"/>
        <end position="200"/>
    </location>
</feature>
<dbReference type="FunFam" id="1.10.10.820:FF:000001">
    <property type="entry name" value="Myosin heavy chain"/>
    <property type="match status" value="1"/>
</dbReference>
<dbReference type="Pfam" id="PF00063">
    <property type="entry name" value="Myosin_head"/>
    <property type="match status" value="1"/>
</dbReference>
<evidence type="ECO:0000313" key="15">
    <source>
        <dbReference type="EMBL" id="KAB1217197.1"/>
    </source>
</evidence>
<evidence type="ECO:0000256" key="10">
    <source>
        <dbReference type="PROSITE-ProRule" id="PRU00782"/>
    </source>
</evidence>
<evidence type="ECO:0000256" key="5">
    <source>
        <dbReference type="ARBA" id="ARBA00023054"/>
    </source>
</evidence>
<dbReference type="Gene3D" id="1.20.120.720">
    <property type="entry name" value="Myosin VI head, motor domain, U50 subdomain"/>
    <property type="match status" value="1"/>
</dbReference>
<evidence type="ECO:0000256" key="6">
    <source>
        <dbReference type="ARBA" id="ARBA00023123"/>
    </source>
</evidence>
<dbReference type="InterPro" id="IPR004009">
    <property type="entry name" value="SH3_Myosin"/>
</dbReference>
<feature type="binding site" evidence="10">
    <location>
        <begin position="295"/>
        <end position="302"/>
    </location>
    <ligand>
        <name>ATP</name>
        <dbReference type="ChEBI" id="CHEBI:30616"/>
    </ligand>
</feature>
<feature type="region of interest" description="Disordered" evidence="12">
    <location>
        <begin position="1448"/>
        <end position="1563"/>
    </location>
</feature>
<evidence type="ECO:0000256" key="2">
    <source>
        <dbReference type="ARBA" id="ARBA00022741"/>
    </source>
</evidence>